<proteinExistence type="predicted"/>
<dbReference type="VEuPathDB" id="FungiDB:JI435_416510"/>
<dbReference type="Proteomes" id="UP000663193">
    <property type="component" value="Chromosome 12"/>
</dbReference>
<dbReference type="AlphaFoldDB" id="A0A7U2F9W0"/>
<reference evidence="2" key="1">
    <citation type="journal article" date="2021" name="BMC Genomics">
        <title>Chromosome-level genome assembly and manually-curated proteome of model necrotroph Parastagonospora nodorum Sn15 reveals a genome-wide trove of candidate effector homologs, and redundancy of virulence-related functions within an accessory chromosome.</title>
        <authorList>
            <person name="Bertazzoni S."/>
            <person name="Jones D.A.B."/>
            <person name="Phan H.T."/>
            <person name="Tan K.-C."/>
            <person name="Hane J.K."/>
        </authorList>
    </citation>
    <scope>NUCLEOTIDE SEQUENCE [LARGE SCALE GENOMIC DNA]</scope>
    <source>
        <strain evidence="2">SN15 / ATCC MYA-4574 / FGSC 10173)</strain>
    </source>
</reference>
<protein>
    <submittedName>
        <fullName evidence="1">Uncharacterized protein</fullName>
    </submittedName>
</protein>
<evidence type="ECO:0000313" key="2">
    <source>
        <dbReference type="Proteomes" id="UP000663193"/>
    </source>
</evidence>
<gene>
    <name evidence="1" type="ORF">JI435_416510</name>
</gene>
<dbReference type="EMBL" id="CP069034">
    <property type="protein sequence ID" value="QRD01364.1"/>
    <property type="molecule type" value="Genomic_DNA"/>
</dbReference>
<evidence type="ECO:0000313" key="1">
    <source>
        <dbReference type="EMBL" id="QRD01364.1"/>
    </source>
</evidence>
<keyword evidence="2" id="KW-1185">Reference proteome</keyword>
<name>A0A7U2F9W0_PHANO</name>
<accession>A0A7U2F9W0</accession>
<sequence length="54" mass="6131">MELYAGPHCCNRKTMLLCIPPDCRTSETLFTSFVVDNLQYVLLTTLNCCNLYAP</sequence>
<organism evidence="1 2">
    <name type="scientific">Phaeosphaeria nodorum (strain SN15 / ATCC MYA-4574 / FGSC 10173)</name>
    <name type="common">Glume blotch fungus</name>
    <name type="synonym">Parastagonospora nodorum</name>
    <dbReference type="NCBI Taxonomy" id="321614"/>
    <lineage>
        <taxon>Eukaryota</taxon>
        <taxon>Fungi</taxon>
        <taxon>Dikarya</taxon>
        <taxon>Ascomycota</taxon>
        <taxon>Pezizomycotina</taxon>
        <taxon>Dothideomycetes</taxon>
        <taxon>Pleosporomycetidae</taxon>
        <taxon>Pleosporales</taxon>
        <taxon>Pleosporineae</taxon>
        <taxon>Phaeosphaeriaceae</taxon>
        <taxon>Parastagonospora</taxon>
    </lineage>
</organism>